<evidence type="ECO:0000256" key="8">
    <source>
        <dbReference type="ARBA" id="ARBA00022840"/>
    </source>
</evidence>
<dbReference type="GO" id="GO:0016787">
    <property type="term" value="F:hydrolase activity"/>
    <property type="evidence" value="ECO:0007669"/>
    <property type="project" value="UniProtKB-KW"/>
</dbReference>
<evidence type="ECO:0000256" key="4">
    <source>
        <dbReference type="ARBA" id="ARBA00022723"/>
    </source>
</evidence>
<evidence type="ECO:0000256" key="9">
    <source>
        <dbReference type="ARBA" id="ARBA00023118"/>
    </source>
</evidence>
<dbReference type="GeneID" id="28491462"/>
<dbReference type="GO" id="GO:0003676">
    <property type="term" value="F:nucleic acid binding"/>
    <property type="evidence" value="ECO:0007669"/>
    <property type="project" value="InterPro"/>
</dbReference>
<dbReference type="InterPro" id="IPR027417">
    <property type="entry name" value="P-loop_NTPase"/>
</dbReference>
<evidence type="ECO:0000256" key="7">
    <source>
        <dbReference type="ARBA" id="ARBA00022806"/>
    </source>
</evidence>
<evidence type="ECO:0000259" key="11">
    <source>
        <dbReference type="PROSITE" id="PS51194"/>
    </source>
</evidence>
<dbReference type="PANTHER" id="PTHR47959">
    <property type="entry name" value="ATP-DEPENDENT RNA HELICASE RHLE-RELATED"/>
    <property type="match status" value="1"/>
</dbReference>
<evidence type="ECO:0000256" key="6">
    <source>
        <dbReference type="ARBA" id="ARBA00022801"/>
    </source>
</evidence>
<dbReference type="AlphaFoldDB" id="A0A127BA06"/>
<dbReference type="GO" id="GO:0005829">
    <property type="term" value="C:cytosol"/>
    <property type="evidence" value="ECO:0007669"/>
    <property type="project" value="TreeGrafter"/>
</dbReference>
<dbReference type="Pfam" id="PF18019">
    <property type="entry name" value="Cas3_HD"/>
    <property type="match status" value="1"/>
</dbReference>
<evidence type="ECO:0000256" key="2">
    <source>
        <dbReference type="ARBA" id="ARBA00009046"/>
    </source>
</evidence>
<sequence>MKFHELVTLMKERLGKSDKTLYDHSERARKIAEKLLDRINCEELKDCILQHVFLHDIGKIDDRFQEKLKRGRKAPPHAYLGIELASRFLDCESPYKEIALLSILTHHTDFHVNLYQEPIDRDEKLIVDGEVISKPAETVLWLRDEVFVDFFEIGTSEYTPEELRNLYSLFNGVLRLADWLESASLSPEMYHTNKEFIHEGVLEYLRKKGFKPRDYQLLVIGKGPGYFLLPTGEGKTETSLLATPESVKVIYTLPTITTVEGIRRRLEDMFGKENVSFGHSMLFYSLYREGRLDERLINRYAMKRIHVSTIDQVLLAFLNYFRFPLREFSLRRAHLIIDEIHSYSPFTMSLILEGIEFAMKFLGTKVTVMSATMPSLLQERLREIGLKELIPFEKVRERYVSRKRVTVKFHDHGIMDAINEIVSTKGKVLVVVNTVTKARELYETLRGYRGDVYLFHSRFTVKDKQEKMRLVEELKSGILVATQVVEVSLDIDYDVMFTEVSPIDSLIQRFGRVNRRGLKKGTAHLYTPERCLPYTKRAISTSLTLISDLEDAENELEFLTVNDRYYEEMWDKYEKAFKEEWLHKHGLKTIHRFKIGEEWLSTRDTFISLPAIPRNFWDKVVEFAENWGKMSDKEKLEATVYVIEHTVNVPIWILEKAKIIDEKVYSIFGVFGIDMNYSPEVGLIDEREVIF</sequence>
<dbReference type="SUPFAM" id="SSF52540">
    <property type="entry name" value="P-loop containing nucleoside triphosphate hydrolases"/>
    <property type="match status" value="1"/>
</dbReference>
<evidence type="ECO:0000256" key="5">
    <source>
        <dbReference type="ARBA" id="ARBA00022741"/>
    </source>
</evidence>
<dbReference type="Pfam" id="PF22590">
    <property type="entry name" value="Cas3-like_C_2"/>
    <property type="match status" value="1"/>
</dbReference>
<proteinExistence type="inferred from homology"/>
<dbReference type="GO" id="GO:0005524">
    <property type="term" value="F:ATP binding"/>
    <property type="evidence" value="ECO:0007669"/>
    <property type="project" value="UniProtKB-KW"/>
</dbReference>
<dbReference type="Gene3D" id="1.10.3210.30">
    <property type="match status" value="1"/>
</dbReference>
<dbReference type="EMBL" id="CP010835">
    <property type="protein sequence ID" value="AMM54158.1"/>
    <property type="molecule type" value="Genomic_DNA"/>
</dbReference>
<dbReference type="GO" id="GO:0140097">
    <property type="term" value="F:catalytic activity, acting on DNA"/>
    <property type="evidence" value="ECO:0007669"/>
    <property type="project" value="UniProtKB-ARBA"/>
</dbReference>
<dbReference type="InterPro" id="IPR038257">
    <property type="entry name" value="CRISPR-assoc_Cas3_HD_sf"/>
</dbReference>
<evidence type="ECO:0000256" key="3">
    <source>
        <dbReference type="ARBA" id="ARBA00022722"/>
    </source>
</evidence>
<evidence type="ECO:0000313" key="14">
    <source>
        <dbReference type="Proteomes" id="UP000070587"/>
    </source>
</evidence>
<dbReference type="InterPro" id="IPR011545">
    <property type="entry name" value="DEAD/DEAH_box_helicase_dom"/>
</dbReference>
<dbReference type="KEGG" id="pyc:TQ32_06460"/>
<dbReference type="InterPro" id="IPR014001">
    <property type="entry name" value="Helicase_ATP-bd"/>
</dbReference>
<keyword evidence="7" id="KW-0347">Helicase</keyword>
<dbReference type="PATRIC" id="fig|1609559.3.peg.1353"/>
<evidence type="ECO:0000256" key="1">
    <source>
        <dbReference type="ARBA" id="ARBA00006847"/>
    </source>
</evidence>
<dbReference type="SMART" id="SM00490">
    <property type="entry name" value="HELICc"/>
    <property type="match status" value="1"/>
</dbReference>
<dbReference type="PANTHER" id="PTHR47959:SF16">
    <property type="entry name" value="CRISPR-ASSOCIATED NUCLEASE_HELICASE CAS3-RELATED"/>
    <property type="match status" value="1"/>
</dbReference>
<reference evidence="14" key="1">
    <citation type="submission" date="2015-02" db="EMBL/GenBank/DDBJ databases">
        <title>Pyrococcus kukulkanii sp. nov., a novel hyperthermophilic archaeon isolated from a deep-sea hydrothermal vent at the Guaymas Basin.</title>
        <authorList>
            <person name="Oger P.M."/>
            <person name="Callac N."/>
            <person name="Jebbar M."/>
            <person name="Godfroy A."/>
        </authorList>
    </citation>
    <scope>NUCLEOTIDE SEQUENCE [LARGE SCALE GENOMIC DNA]</scope>
    <source>
        <strain evidence="14">NCB100</strain>
    </source>
</reference>
<dbReference type="InterPro" id="IPR050079">
    <property type="entry name" value="DEAD_box_RNA_helicase"/>
</dbReference>
<dbReference type="RefSeq" id="WP_068322496.1">
    <property type="nucleotide sequence ID" value="NZ_CP010835.1"/>
</dbReference>
<keyword evidence="6" id="KW-0378">Hydrolase</keyword>
<evidence type="ECO:0000313" key="13">
    <source>
        <dbReference type="EMBL" id="AMM54158.1"/>
    </source>
</evidence>
<dbReference type="InterPro" id="IPR001650">
    <property type="entry name" value="Helicase_C-like"/>
</dbReference>
<comment type="similarity">
    <text evidence="2">In the central section; belongs to the CRISPR-associated helicase Cas3 family.</text>
</comment>
<dbReference type="SMART" id="SM00487">
    <property type="entry name" value="DEXDc"/>
    <property type="match status" value="1"/>
</dbReference>
<dbReference type="Pfam" id="PF00270">
    <property type="entry name" value="DEAD"/>
    <property type="match status" value="1"/>
</dbReference>
<dbReference type="NCBIfam" id="TIGR01587">
    <property type="entry name" value="cas3_core"/>
    <property type="match status" value="1"/>
</dbReference>
<gene>
    <name evidence="13" type="ORF">TQ32_06460</name>
</gene>
<protein>
    <submittedName>
        <fullName evidence="13">CRISPR-associated protein Cas3</fullName>
    </submittedName>
</protein>
<keyword evidence="5" id="KW-0547">Nucleotide-binding</keyword>
<feature type="domain" description="Helicase ATP-binding" evidence="10">
    <location>
        <begin position="216"/>
        <end position="391"/>
    </location>
</feature>
<organism evidence="13 14">
    <name type="scientific">Pyrococcus kukulkanii</name>
    <dbReference type="NCBI Taxonomy" id="1609559"/>
    <lineage>
        <taxon>Archaea</taxon>
        <taxon>Methanobacteriati</taxon>
        <taxon>Methanobacteriota</taxon>
        <taxon>Thermococci</taxon>
        <taxon>Thermococcales</taxon>
        <taxon>Thermococcaceae</taxon>
        <taxon>Pyrococcus</taxon>
    </lineage>
</organism>
<dbReference type="CDD" id="cd09641">
    <property type="entry name" value="Cas3''_I"/>
    <property type="match status" value="1"/>
</dbReference>
<name>A0A127BA06_9EURY</name>
<dbReference type="Gene3D" id="3.40.50.300">
    <property type="entry name" value="P-loop containing nucleotide triphosphate hydrolases"/>
    <property type="match status" value="2"/>
</dbReference>
<dbReference type="Proteomes" id="UP000070587">
    <property type="component" value="Chromosome"/>
</dbReference>
<keyword evidence="8" id="KW-0067">ATP-binding</keyword>
<evidence type="ECO:0000259" key="12">
    <source>
        <dbReference type="PROSITE" id="PS51643"/>
    </source>
</evidence>
<feature type="domain" description="Helicase C-terminal" evidence="11">
    <location>
        <begin position="413"/>
        <end position="557"/>
    </location>
</feature>
<dbReference type="PROSITE" id="PS51194">
    <property type="entry name" value="HELICASE_CTER"/>
    <property type="match status" value="1"/>
</dbReference>
<dbReference type="GO" id="GO:0046872">
    <property type="term" value="F:metal ion binding"/>
    <property type="evidence" value="ECO:0007669"/>
    <property type="project" value="UniProtKB-KW"/>
</dbReference>
<dbReference type="GO" id="GO:0004518">
    <property type="term" value="F:nuclease activity"/>
    <property type="evidence" value="ECO:0007669"/>
    <property type="project" value="UniProtKB-KW"/>
</dbReference>
<dbReference type="InterPro" id="IPR006474">
    <property type="entry name" value="Helicase_Cas3_CRISPR-ass_core"/>
</dbReference>
<accession>A0A127BA06</accession>
<feature type="domain" description="HD Cas3-type" evidence="12">
    <location>
        <begin position="14"/>
        <end position="180"/>
    </location>
</feature>
<dbReference type="PROSITE" id="PS51643">
    <property type="entry name" value="HD_CAS3"/>
    <property type="match status" value="1"/>
</dbReference>
<evidence type="ECO:0000259" key="10">
    <source>
        <dbReference type="PROSITE" id="PS51192"/>
    </source>
</evidence>
<dbReference type="PROSITE" id="PS51192">
    <property type="entry name" value="HELICASE_ATP_BIND_1"/>
    <property type="match status" value="1"/>
</dbReference>
<dbReference type="NCBIfam" id="TIGR01596">
    <property type="entry name" value="cas3_HD"/>
    <property type="match status" value="1"/>
</dbReference>
<dbReference type="OrthoDB" id="43851at2157"/>
<dbReference type="STRING" id="1609559.TQ32_06460"/>
<reference evidence="13 14" key="2">
    <citation type="journal article" date="2016" name="Int. J. Syst. Evol. Microbiol.">
        <title>Pyrococcus kukulkanii sp. nov., a hyperthermophilic, piezophilic archaeon isolated from a deep-sea hydrothermal vent.</title>
        <authorList>
            <person name="Callac N."/>
            <person name="Oger P."/>
            <person name="Lesongeur F."/>
            <person name="Rattray J.E."/>
            <person name="Vannier P."/>
            <person name="Michoud G."/>
            <person name="Beauverger M."/>
            <person name="Gayet N."/>
            <person name="Rouxel O."/>
            <person name="Jebbar M."/>
            <person name="Godfroy A."/>
        </authorList>
    </citation>
    <scope>NUCLEOTIDE SEQUENCE [LARGE SCALE GENOMIC DNA]</scope>
    <source>
        <strain evidence="13 14">NCB100</strain>
    </source>
</reference>
<dbReference type="SUPFAM" id="SSF109604">
    <property type="entry name" value="HD-domain/PDEase-like"/>
    <property type="match status" value="1"/>
</dbReference>
<keyword evidence="9" id="KW-0051">Antiviral defense</keyword>
<dbReference type="InterPro" id="IPR006483">
    <property type="entry name" value="CRISPR-assoc_Cas3_HD"/>
</dbReference>
<comment type="similarity">
    <text evidence="1">In the N-terminal section; belongs to the CRISPR-associated nuclease Cas3-HD family.</text>
</comment>
<keyword evidence="3" id="KW-0540">Nuclease</keyword>
<dbReference type="GO" id="GO:0051607">
    <property type="term" value="P:defense response to virus"/>
    <property type="evidence" value="ECO:0007669"/>
    <property type="project" value="UniProtKB-KW"/>
</dbReference>
<dbReference type="GO" id="GO:0003724">
    <property type="term" value="F:RNA helicase activity"/>
    <property type="evidence" value="ECO:0007669"/>
    <property type="project" value="TreeGrafter"/>
</dbReference>
<keyword evidence="4" id="KW-0479">Metal-binding</keyword>
<dbReference type="InterPro" id="IPR054712">
    <property type="entry name" value="Cas3-like_dom"/>
</dbReference>